<accession>A0A914RC47</accession>
<keyword evidence="1" id="KW-1185">Reference proteome</keyword>
<sequence length="101" mass="11416">MRLCEGIDAVFGLLMDNEVVMNRLSQQDWQWLTVLKAAEVERWKEIMPKQSVAVAFYAGDSGPTSLIVRHMDHIMKSLDIRDKNAVEHCGGGMLTLVFLPI</sequence>
<organism evidence="1 2">
    <name type="scientific">Parascaris equorum</name>
    <name type="common">Equine roundworm</name>
    <dbReference type="NCBI Taxonomy" id="6256"/>
    <lineage>
        <taxon>Eukaryota</taxon>
        <taxon>Metazoa</taxon>
        <taxon>Ecdysozoa</taxon>
        <taxon>Nematoda</taxon>
        <taxon>Chromadorea</taxon>
        <taxon>Rhabditida</taxon>
        <taxon>Spirurina</taxon>
        <taxon>Ascaridomorpha</taxon>
        <taxon>Ascaridoidea</taxon>
        <taxon>Ascarididae</taxon>
        <taxon>Parascaris</taxon>
    </lineage>
</organism>
<evidence type="ECO:0000313" key="2">
    <source>
        <dbReference type="WBParaSite" id="PEQ_0000406801-mRNA-1"/>
    </source>
</evidence>
<proteinExistence type="predicted"/>
<name>A0A914RC47_PAREQ</name>
<reference evidence="2" key="1">
    <citation type="submission" date="2022-11" db="UniProtKB">
        <authorList>
            <consortium name="WormBaseParasite"/>
        </authorList>
    </citation>
    <scope>IDENTIFICATION</scope>
</reference>
<evidence type="ECO:0000313" key="1">
    <source>
        <dbReference type="Proteomes" id="UP000887564"/>
    </source>
</evidence>
<dbReference type="Proteomes" id="UP000887564">
    <property type="component" value="Unplaced"/>
</dbReference>
<dbReference type="WBParaSite" id="PEQ_0000406801-mRNA-1">
    <property type="protein sequence ID" value="PEQ_0000406801-mRNA-1"/>
    <property type="gene ID" value="PEQ_0000406801"/>
</dbReference>
<dbReference type="AlphaFoldDB" id="A0A914RC47"/>
<protein>
    <submittedName>
        <fullName evidence="2">Uncharacterized protein</fullName>
    </submittedName>
</protein>